<proteinExistence type="inferred from homology"/>
<feature type="domain" description="Membrane insertase YidC/Oxa/ALB C-terminal" evidence="12">
    <location>
        <begin position="114"/>
        <end position="325"/>
    </location>
</feature>
<dbReference type="InterPro" id="IPR047196">
    <property type="entry name" value="YidC_ALB_C"/>
</dbReference>
<dbReference type="CDD" id="cd20070">
    <property type="entry name" value="5TM_YidC_Alb3"/>
    <property type="match status" value="1"/>
</dbReference>
<feature type="transmembrane region" description="Helical" evidence="10">
    <location>
        <begin position="308"/>
        <end position="328"/>
    </location>
</feature>
<evidence type="ECO:0000256" key="8">
    <source>
        <dbReference type="ARBA" id="ARBA00023186"/>
    </source>
</evidence>
<keyword evidence="2" id="KW-0813">Transport</keyword>
<organism evidence="13 14">
    <name type="scientific">Catenisphaera adipataccumulans</name>
    <dbReference type="NCBI Taxonomy" id="700500"/>
    <lineage>
        <taxon>Bacteria</taxon>
        <taxon>Bacillati</taxon>
        <taxon>Bacillota</taxon>
        <taxon>Erysipelotrichia</taxon>
        <taxon>Erysipelotrichales</taxon>
        <taxon>Erysipelotrichaceae</taxon>
        <taxon>Catenisphaera</taxon>
    </lineage>
</organism>
<feature type="signal peptide" evidence="11">
    <location>
        <begin position="1"/>
        <end position="26"/>
    </location>
</feature>
<keyword evidence="3" id="KW-1003">Cell membrane</keyword>
<protein>
    <submittedName>
        <fullName evidence="13">YidC/Oxa1 family membrane protein insertase</fullName>
    </submittedName>
</protein>
<dbReference type="GO" id="GO:0051205">
    <property type="term" value="P:protein insertion into membrane"/>
    <property type="evidence" value="ECO:0007669"/>
    <property type="project" value="TreeGrafter"/>
</dbReference>
<evidence type="ECO:0000313" key="14">
    <source>
        <dbReference type="Proteomes" id="UP000539953"/>
    </source>
</evidence>
<feature type="transmembrane region" description="Helical" evidence="10">
    <location>
        <begin position="187"/>
        <end position="208"/>
    </location>
</feature>
<dbReference type="EMBL" id="JACHHK010000009">
    <property type="protein sequence ID" value="MBB5183851.1"/>
    <property type="molecule type" value="Genomic_DNA"/>
</dbReference>
<dbReference type="InterPro" id="IPR001708">
    <property type="entry name" value="YidC/ALB3/OXA1/COX18"/>
</dbReference>
<evidence type="ECO:0000256" key="3">
    <source>
        <dbReference type="ARBA" id="ARBA00022475"/>
    </source>
</evidence>
<comment type="similarity">
    <text evidence="9">Belongs to the OXA1/ALB3/YidC family.</text>
</comment>
<keyword evidence="8" id="KW-0143">Chaperone</keyword>
<dbReference type="NCBIfam" id="TIGR03592">
    <property type="entry name" value="yidC_oxa1_cterm"/>
    <property type="match status" value="1"/>
</dbReference>
<keyword evidence="11" id="KW-0732">Signal</keyword>
<sequence length="334" mass="38542">MRHFFQKNAKILFVCFLILFTCTACSSPRAKDGRTKVDQIIASETVQIKKSEVNTTEISNQKLKKKYAKLDDNDMITIQPTSFSEAFDNGWFEGLIVWPLAQLINKVSASTDAGIGILVVTVLIQLLVFALTGKSQMASQRMQEIQPELQAIQNKYRGRTDEASQMKMYRETQALYQKYDIHPFGTILITFIQLPIMMGMYYATIRSYNVLVGSFMGVNLSTTPMEGIQSLNVAIIAIYVLMVVAQLVSFRLPTWLKKRQEEKDHVKKHEYRQENKENNMQSSMNMYMYTMTIMFAFIYLNWPTAMSFYWCVTSLFRIIQNIILHHAMNKVKTA</sequence>
<evidence type="ECO:0000256" key="4">
    <source>
        <dbReference type="ARBA" id="ARBA00022692"/>
    </source>
</evidence>
<evidence type="ECO:0000256" key="5">
    <source>
        <dbReference type="ARBA" id="ARBA00022927"/>
    </source>
</evidence>
<feature type="transmembrane region" description="Helical" evidence="10">
    <location>
        <begin position="113"/>
        <end position="132"/>
    </location>
</feature>
<dbReference type="PANTHER" id="PTHR12428:SF65">
    <property type="entry name" value="CYTOCHROME C OXIDASE ASSEMBLY PROTEIN COX18, MITOCHONDRIAL"/>
    <property type="match status" value="1"/>
</dbReference>
<keyword evidence="6 10" id="KW-1133">Transmembrane helix</keyword>
<keyword evidence="4 9" id="KW-0812">Transmembrane</keyword>
<dbReference type="Pfam" id="PF02096">
    <property type="entry name" value="60KD_IMP"/>
    <property type="match status" value="1"/>
</dbReference>
<keyword evidence="7 10" id="KW-0472">Membrane</keyword>
<keyword evidence="14" id="KW-1185">Reference proteome</keyword>
<gene>
    <name evidence="13" type="ORF">HNQ47_001898</name>
</gene>
<feature type="transmembrane region" description="Helical" evidence="10">
    <location>
        <begin position="228"/>
        <end position="250"/>
    </location>
</feature>
<name>A0A7W8FX04_9FIRM</name>
<evidence type="ECO:0000259" key="12">
    <source>
        <dbReference type="Pfam" id="PF02096"/>
    </source>
</evidence>
<accession>A0A7W8FX04</accession>
<evidence type="ECO:0000256" key="10">
    <source>
        <dbReference type="SAM" id="Phobius"/>
    </source>
</evidence>
<evidence type="ECO:0000256" key="9">
    <source>
        <dbReference type="RuleBase" id="RU003945"/>
    </source>
</evidence>
<evidence type="ECO:0000256" key="7">
    <source>
        <dbReference type="ARBA" id="ARBA00023136"/>
    </source>
</evidence>
<comment type="subcellular location">
    <subcellularLocation>
        <location evidence="1">Cell membrane</location>
        <topology evidence="1">Multi-pass membrane protein</topology>
    </subcellularLocation>
    <subcellularLocation>
        <location evidence="9">Membrane</location>
        <topology evidence="9">Multi-pass membrane protein</topology>
    </subcellularLocation>
</comment>
<reference evidence="13 14" key="1">
    <citation type="submission" date="2020-08" db="EMBL/GenBank/DDBJ databases">
        <title>Genomic Encyclopedia of Type Strains, Phase IV (KMG-IV): sequencing the most valuable type-strain genomes for metagenomic binning, comparative biology and taxonomic classification.</title>
        <authorList>
            <person name="Goeker M."/>
        </authorList>
    </citation>
    <scope>NUCLEOTIDE SEQUENCE [LARGE SCALE GENOMIC DNA]</scope>
    <source>
        <strain evidence="13 14">DSM 25799</strain>
    </source>
</reference>
<dbReference type="AlphaFoldDB" id="A0A7W8FX04"/>
<evidence type="ECO:0000256" key="6">
    <source>
        <dbReference type="ARBA" id="ARBA00022989"/>
    </source>
</evidence>
<dbReference type="RefSeq" id="WP_183329147.1">
    <property type="nucleotide sequence ID" value="NZ_JACHHK010000009.1"/>
</dbReference>
<evidence type="ECO:0000256" key="1">
    <source>
        <dbReference type="ARBA" id="ARBA00004651"/>
    </source>
</evidence>
<dbReference type="InterPro" id="IPR028055">
    <property type="entry name" value="YidC/Oxa/ALB_C"/>
</dbReference>
<feature type="chain" id="PRO_5031390865" evidence="11">
    <location>
        <begin position="27"/>
        <end position="334"/>
    </location>
</feature>
<dbReference type="GO" id="GO:0015031">
    <property type="term" value="P:protein transport"/>
    <property type="evidence" value="ECO:0007669"/>
    <property type="project" value="UniProtKB-KW"/>
</dbReference>
<keyword evidence="5" id="KW-0653">Protein transport</keyword>
<dbReference type="PANTHER" id="PTHR12428">
    <property type="entry name" value="OXA1"/>
    <property type="match status" value="1"/>
</dbReference>
<evidence type="ECO:0000256" key="2">
    <source>
        <dbReference type="ARBA" id="ARBA00022448"/>
    </source>
</evidence>
<comment type="caution">
    <text evidence="13">The sequence shown here is derived from an EMBL/GenBank/DDBJ whole genome shotgun (WGS) entry which is preliminary data.</text>
</comment>
<dbReference type="GO" id="GO:0005886">
    <property type="term" value="C:plasma membrane"/>
    <property type="evidence" value="ECO:0007669"/>
    <property type="project" value="UniProtKB-SubCell"/>
</dbReference>
<evidence type="ECO:0000313" key="13">
    <source>
        <dbReference type="EMBL" id="MBB5183851.1"/>
    </source>
</evidence>
<dbReference type="Proteomes" id="UP000539953">
    <property type="component" value="Unassembled WGS sequence"/>
</dbReference>
<dbReference type="GO" id="GO:0032977">
    <property type="term" value="F:membrane insertase activity"/>
    <property type="evidence" value="ECO:0007669"/>
    <property type="project" value="InterPro"/>
</dbReference>
<evidence type="ECO:0000256" key="11">
    <source>
        <dbReference type="SAM" id="SignalP"/>
    </source>
</evidence>